<dbReference type="EMBL" id="JANJYJ010000003">
    <property type="protein sequence ID" value="KAK3222497.1"/>
    <property type="molecule type" value="Genomic_DNA"/>
</dbReference>
<dbReference type="Gene3D" id="6.10.250.550">
    <property type="match status" value="1"/>
</dbReference>
<protein>
    <submittedName>
        <fullName evidence="1">Uncharacterized protein</fullName>
    </submittedName>
</protein>
<sequence length="109" mass="12420">MFTDHLMFIHSLSHKTQLKDMADNVGVDVDGGGDESRTTSNLIWSLQSSRRDSDLAKVESVLCARENTMKNEIARLMNEWKDLKSEFDRWGKKYMQLEGRISVLGGVGR</sequence>
<comment type="caution">
    <text evidence="1">The sequence shown here is derived from an EMBL/GenBank/DDBJ whole genome shotgun (WGS) entry which is preliminary data.</text>
</comment>
<keyword evidence="2" id="KW-1185">Reference proteome</keyword>
<dbReference type="Proteomes" id="UP001281410">
    <property type="component" value="Unassembled WGS sequence"/>
</dbReference>
<evidence type="ECO:0000313" key="1">
    <source>
        <dbReference type="EMBL" id="KAK3222497.1"/>
    </source>
</evidence>
<accession>A0AAE0AR43</accession>
<name>A0AAE0AR43_9ROSI</name>
<gene>
    <name evidence="1" type="ORF">Dsin_009522</name>
</gene>
<reference evidence="1" key="1">
    <citation type="journal article" date="2023" name="Plant J.">
        <title>Genome sequences and population genomics provide insights into the demographic history, inbreeding, and mutation load of two 'living fossil' tree species of Dipteronia.</title>
        <authorList>
            <person name="Feng Y."/>
            <person name="Comes H.P."/>
            <person name="Chen J."/>
            <person name="Zhu S."/>
            <person name="Lu R."/>
            <person name="Zhang X."/>
            <person name="Li P."/>
            <person name="Qiu J."/>
            <person name="Olsen K.M."/>
            <person name="Qiu Y."/>
        </authorList>
    </citation>
    <scope>NUCLEOTIDE SEQUENCE</scope>
    <source>
        <strain evidence="1">NBL</strain>
    </source>
</reference>
<evidence type="ECO:0000313" key="2">
    <source>
        <dbReference type="Proteomes" id="UP001281410"/>
    </source>
</evidence>
<dbReference type="AlphaFoldDB" id="A0AAE0AR43"/>
<organism evidence="1 2">
    <name type="scientific">Dipteronia sinensis</name>
    <dbReference type="NCBI Taxonomy" id="43782"/>
    <lineage>
        <taxon>Eukaryota</taxon>
        <taxon>Viridiplantae</taxon>
        <taxon>Streptophyta</taxon>
        <taxon>Embryophyta</taxon>
        <taxon>Tracheophyta</taxon>
        <taxon>Spermatophyta</taxon>
        <taxon>Magnoliopsida</taxon>
        <taxon>eudicotyledons</taxon>
        <taxon>Gunneridae</taxon>
        <taxon>Pentapetalae</taxon>
        <taxon>rosids</taxon>
        <taxon>malvids</taxon>
        <taxon>Sapindales</taxon>
        <taxon>Sapindaceae</taxon>
        <taxon>Hippocastanoideae</taxon>
        <taxon>Acereae</taxon>
        <taxon>Dipteronia</taxon>
    </lineage>
</organism>
<proteinExistence type="predicted"/>